<evidence type="ECO:0000313" key="7">
    <source>
        <dbReference type="Proteomes" id="UP000002593"/>
    </source>
</evidence>
<dbReference type="NCBIfam" id="TIGR00675">
    <property type="entry name" value="dcm"/>
    <property type="match status" value="1"/>
</dbReference>
<evidence type="ECO:0000256" key="3">
    <source>
        <dbReference type="ARBA" id="ARBA00022679"/>
    </source>
</evidence>
<dbReference type="REBASE" id="14649">
    <property type="entry name" value="M.HbuORF1135P"/>
</dbReference>
<keyword evidence="2 6" id="KW-0489">Methyltransferase</keyword>
<dbReference type="Gene3D" id="3.40.50.150">
    <property type="entry name" value="Vaccinia Virus protein VP39"/>
    <property type="match status" value="1"/>
</dbReference>
<keyword evidence="4" id="KW-0949">S-adenosyl-L-methionine</keyword>
<dbReference type="STRING" id="415426.Hbut_1135"/>
<dbReference type="AlphaFoldDB" id="A2BLW1"/>
<dbReference type="PANTHER" id="PTHR10629:SF52">
    <property type="entry name" value="DNA (CYTOSINE-5)-METHYLTRANSFERASE 1"/>
    <property type="match status" value="1"/>
</dbReference>
<evidence type="ECO:0000256" key="1">
    <source>
        <dbReference type="ARBA" id="ARBA00011975"/>
    </source>
</evidence>
<dbReference type="SUPFAM" id="SSF53335">
    <property type="entry name" value="S-adenosyl-L-methionine-dependent methyltransferases"/>
    <property type="match status" value="1"/>
</dbReference>
<dbReference type="GO" id="GO:0044027">
    <property type="term" value="P:negative regulation of gene expression via chromosomal CpG island methylation"/>
    <property type="evidence" value="ECO:0007669"/>
    <property type="project" value="TreeGrafter"/>
</dbReference>
<dbReference type="EMBL" id="CP000493">
    <property type="protein sequence ID" value="ABM80972.1"/>
    <property type="molecule type" value="Genomic_DNA"/>
</dbReference>
<dbReference type="InterPro" id="IPR050390">
    <property type="entry name" value="C5-Methyltransferase"/>
</dbReference>
<reference evidence="6 7" key="1">
    <citation type="journal article" date="2007" name="Archaea">
        <title>The genome of Hyperthermus butylicus: a sulfur-reducing, peptide fermenting, neutrophilic Crenarchaeote growing up to 108 degrees C.</title>
        <authorList>
            <person name="Brugger K."/>
            <person name="Chen L."/>
            <person name="Stark M."/>
            <person name="Zibat A."/>
            <person name="Redder P."/>
            <person name="Ruepp A."/>
            <person name="Awayez M."/>
            <person name="She Q."/>
            <person name="Garrett R.A."/>
            <person name="Klenk H.P."/>
        </authorList>
    </citation>
    <scope>NUCLEOTIDE SEQUENCE [LARGE SCALE GENOMIC DNA]</scope>
    <source>
        <strain evidence="7">DSM 5456 / JCM 9403 / PLM1-5</strain>
    </source>
</reference>
<dbReference type="GO" id="GO:0032259">
    <property type="term" value="P:methylation"/>
    <property type="evidence" value="ECO:0007669"/>
    <property type="project" value="UniProtKB-KW"/>
</dbReference>
<sequence length="319" mass="36176">MVELRLVDLFSGAGGFAEGFRRAGFRILLGVDNNPAAIRSFKANFPEAVALAMDIQEVTGKLIESLVGPVDVVIGSPPCEPYTGANPRRMKDPIDRLYRDPAGQLVLHFARIVGELKPKVFVMENVPAIMDVKDELEKIFREAGYNRIYFNLLKAEDYGTPSHRLRVFISNIRIKPRPHRRRITVAEALRGLPEPGAEIVLNHEPPSMSPRKVKRIARLRWGQALIYYEGAEGKRLPNLIRLDPRRHAPTVLGSSRFIHPYEDRFLTVREQARLMGFPDNHVFLGGRDEQYNQVGEAVPVPLAEAIAWEVRRYLEKSLQ</sequence>
<organism evidence="6 7">
    <name type="scientific">Hyperthermus butylicus (strain DSM 5456 / JCM 9403 / PLM1-5)</name>
    <dbReference type="NCBI Taxonomy" id="415426"/>
    <lineage>
        <taxon>Archaea</taxon>
        <taxon>Thermoproteota</taxon>
        <taxon>Thermoprotei</taxon>
        <taxon>Desulfurococcales</taxon>
        <taxon>Pyrodictiaceae</taxon>
        <taxon>Hyperthermus</taxon>
    </lineage>
</organism>
<dbReference type="InterPro" id="IPR029063">
    <property type="entry name" value="SAM-dependent_MTases_sf"/>
</dbReference>
<dbReference type="Proteomes" id="UP000002593">
    <property type="component" value="Chromosome"/>
</dbReference>
<gene>
    <name evidence="6" type="ordered locus">Hbut_1135</name>
</gene>
<dbReference type="EnsemblBacteria" id="ABM80972">
    <property type="protein sequence ID" value="ABM80972"/>
    <property type="gene ID" value="Hbut_1135"/>
</dbReference>
<evidence type="ECO:0000256" key="4">
    <source>
        <dbReference type="ARBA" id="ARBA00022691"/>
    </source>
</evidence>
<keyword evidence="3" id="KW-0808">Transferase</keyword>
<dbReference type="HOGENOM" id="CLU_006958_2_2_2"/>
<dbReference type="eggNOG" id="arCOG04157">
    <property type="taxonomic scope" value="Archaea"/>
</dbReference>
<dbReference type="InterPro" id="IPR001525">
    <property type="entry name" value="C5_MeTfrase"/>
</dbReference>
<protein>
    <recommendedName>
        <fullName evidence="1">DNA (cytosine-5-)-methyltransferase</fullName>
        <ecNumber evidence="1">2.1.1.37</ecNumber>
    </recommendedName>
</protein>
<dbReference type="PROSITE" id="PS51679">
    <property type="entry name" value="SAM_MT_C5"/>
    <property type="match status" value="1"/>
</dbReference>
<dbReference type="KEGG" id="hbu:Hbut_1135"/>
<name>A2BLW1_HYPBU</name>
<dbReference type="PANTHER" id="PTHR10629">
    <property type="entry name" value="CYTOSINE-SPECIFIC METHYLTRANSFERASE"/>
    <property type="match status" value="1"/>
</dbReference>
<dbReference type="Pfam" id="PF00145">
    <property type="entry name" value="DNA_methylase"/>
    <property type="match status" value="2"/>
</dbReference>
<proteinExistence type="inferred from homology"/>
<dbReference type="GO" id="GO:0003677">
    <property type="term" value="F:DNA binding"/>
    <property type="evidence" value="ECO:0007669"/>
    <property type="project" value="TreeGrafter"/>
</dbReference>
<dbReference type="PRINTS" id="PR00105">
    <property type="entry name" value="C5METTRFRASE"/>
</dbReference>
<evidence type="ECO:0000256" key="5">
    <source>
        <dbReference type="RuleBase" id="RU000416"/>
    </source>
</evidence>
<evidence type="ECO:0000313" key="6">
    <source>
        <dbReference type="EMBL" id="ABM80972.1"/>
    </source>
</evidence>
<dbReference type="EC" id="2.1.1.37" evidence="1"/>
<dbReference type="GO" id="GO:0003886">
    <property type="term" value="F:DNA (cytosine-5-)-methyltransferase activity"/>
    <property type="evidence" value="ECO:0007669"/>
    <property type="project" value="UniProtKB-EC"/>
</dbReference>
<dbReference type="Gene3D" id="3.90.120.10">
    <property type="entry name" value="DNA Methylase, subunit A, domain 2"/>
    <property type="match status" value="1"/>
</dbReference>
<evidence type="ECO:0000256" key="2">
    <source>
        <dbReference type="ARBA" id="ARBA00022603"/>
    </source>
</evidence>
<comment type="similarity">
    <text evidence="5">Belongs to the class I-like SAM-binding methyltransferase superfamily. C5-methyltransferase family.</text>
</comment>
<accession>A2BLW1</accession>
<keyword evidence="7" id="KW-1185">Reference proteome</keyword>